<evidence type="ECO:0000313" key="2">
    <source>
        <dbReference type="EMBL" id="KAK4099373.1"/>
    </source>
</evidence>
<dbReference type="Proteomes" id="UP001305647">
    <property type="component" value="Unassembled WGS sequence"/>
</dbReference>
<evidence type="ECO:0000313" key="3">
    <source>
        <dbReference type="Proteomes" id="UP001305647"/>
    </source>
</evidence>
<reference evidence="2" key="1">
    <citation type="journal article" date="2023" name="Mol. Phylogenet. Evol.">
        <title>Genome-scale phylogeny and comparative genomics of the fungal order Sordariales.</title>
        <authorList>
            <person name="Hensen N."/>
            <person name="Bonometti L."/>
            <person name="Westerberg I."/>
            <person name="Brannstrom I.O."/>
            <person name="Guillou S."/>
            <person name="Cros-Aarteil S."/>
            <person name="Calhoun S."/>
            <person name="Haridas S."/>
            <person name="Kuo A."/>
            <person name="Mondo S."/>
            <person name="Pangilinan J."/>
            <person name="Riley R."/>
            <person name="LaButti K."/>
            <person name="Andreopoulos B."/>
            <person name="Lipzen A."/>
            <person name="Chen C."/>
            <person name="Yan M."/>
            <person name="Daum C."/>
            <person name="Ng V."/>
            <person name="Clum A."/>
            <person name="Steindorff A."/>
            <person name="Ohm R.A."/>
            <person name="Martin F."/>
            <person name="Silar P."/>
            <person name="Natvig D.O."/>
            <person name="Lalanne C."/>
            <person name="Gautier V."/>
            <person name="Ament-Velasquez S.L."/>
            <person name="Kruys A."/>
            <person name="Hutchinson M.I."/>
            <person name="Powell A.J."/>
            <person name="Barry K."/>
            <person name="Miller A.N."/>
            <person name="Grigoriev I.V."/>
            <person name="Debuchy R."/>
            <person name="Gladieux P."/>
            <person name="Hiltunen Thoren M."/>
            <person name="Johannesson H."/>
        </authorList>
    </citation>
    <scope>NUCLEOTIDE SEQUENCE</scope>
    <source>
        <strain evidence="2">CBS 757.83</strain>
    </source>
</reference>
<keyword evidence="3" id="KW-1185">Reference proteome</keyword>
<reference evidence="2" key="2">
    <citation type="submission" date="2023-05" db="EMBL/GenBank/DDBJ databases">
        <authorList>
            <consortium name="Lawrence Berkeley National Laboratory"/>
            <person name="Steindorff A."/>
            <person name="Hensen N."/>
            <person name="Bonometti L."/>
            <person name="Westerberg I."/>
            <person name="Brannstrom I.O."/>
            <person name="Guillou S."/>
            <person name="Cros-Aarteil S."/>
            <person name="Calhoun S."/>
            <person name="Haridas S."/>
            <person name="Kuo A."/>
            <person name="Mondo S."/>
            <person name="Pangilinan J."/>
            <person name="Riley R."/>
            <person name="Labutti K."/>
            <person name="Andreopoulos B."/>
            <person name="Lipzen A."/>
            <person name="Chen C."/>
            <person name="Yanf M."/>
            <person name="Daum C."/>
            <person name="Ng V."/>
            <person name="Clum A."/>
            <person name="Ohm R."/>
            <person name="Martin F."/>
            <person name="Silar P."/>
            <person name="Natvig D."/>
            <person name="Lalanne C."/>
            <person name="Gautier V."/>
            <person name="Ament-Velasquez S.L."/>
            <person name="Kruys A."/>
            <person name="Hutchinson M.I."/>
            <person name="Powell A.J."/>
            <person name="Barry K."/>
            <person name="Miller A.N."/>
            <person name="Grigoriev I.V."/>
            <person name="Debuchy R."/>
            <person name="Gladieux P."/>
            <person name="Thoren M.H."/>
            <person name="Johannesson H."/>
        </authorList>
    </citation>
    <scope>NUCLEOTIDE SEQUENCE</scope>
    <source>
        <strain evidence="2">CBS 757.83</strain>
    </source>
</reference>
<gene>
    <name evidence="2" type="ORF">N658DRAFT_169653</name>
</gene>
<protein>
    <submittedName>
        <fullName evidence="2">Uncharacterized protein</fullName>
    </submittedName>
</protein>
<accession>A0AAN6SZN8</accession>
<proteinExistence type="predicted"/>
<comment type="caution">
    <text evidence="2">The sequence shown here is derived from an EMBL/GenBank/DDBJ whole genome shotgun (WGS) entry which is preliminary data.</text>
</comment>
<organism evidence="2 3">
    <name type="scientific">Parathielavia hyrcaniae</name>
    <dbReference type="NCBI Taxonomy" id="113614"/>
    <lineage>
        <taxon>Eukaryota</taxon>
        <taxon>Fungi</taxon>
        <taxon>Dikarya</taxon>
        <taxon>Ascomycota</taxon>
        <taxon>Pezizomycotina</taxon>
        <taxon>Sordariomycetes</taxon>
        <taxon>Sordariomycetidae</taxon>
        <taxon>Sordariales</taxon>
        <taxon>Chaetomiaceae</taxon>
        <taxon>Parathielavia</taxon>
    </lineage>
</organism>
<feature type="region of interest" description="Disordered" evidence="1">
    <location>
        <begin position="21"/>
        <end position="50"/>
    </location>
</feature>
<feature type="compositionally biased region" description="Polar residues" evidence="1">
    <location>
        <begin position="24"/>
        <end position="39"/>
    </location>
</feature>
<dbReference type="AlphaFoldDB" id="A0AAN6SZN8"/>
<sequence>MGLMPARKTGLMRLITKPRLAGTGCQSSETETPIKNPTRTAGPRTLAAPRGPYQMRSWGWRKQFLLSPFEPPYHLAPTPTFSNIADVRPSGTGSRLGAQHESKHPTNTGKFSIGKLLCLIRYYCTVPTAHNRLSQSQARSGTSLGTKGGVIRMSMPGSHAHRGTPCCCARRGTIEPGSCPGSGLPEGFCTVPKRRFCPGGGKAMTSWPGARWSVSCARKVTPAVPCAPAIGPAKREKGASPGPF</sequence>
<evidence type="ECO:0000256" key="1">
    <source>
        <dbReference type="SAM" id="MobiDB-lite"/>
    </source>
</evidence>
<name>A0AAN6SZN8_9PEZI</name>
<dbReference type="EMBL" id="MU863650">
    <property type="protein sequence ID" value="KAK4099373.1"/>
    <property type="molecule type" value="Genomic_DNA"/>
</dbReference>